<feature type="transmembrane region" description="Helical" evidence="4">
    <location>
        <begin position="354"/>
        <end position="372"/>
    </location>
</feature>
<dbReference type="InterPro" id="IPR020846">
    <property type="entry name" value="MFS_dom"/>
</dbReference>
<dbReference type="SUPFAM" id="SSF103473">
    <property type="entry name" value="MFS general substrate transporter"/>
    <property type="match status" value="1"/>
</dbReference>
<organism evidence="6 7">
    <name type="scientific">Pseudahrensia aquimaris</name>
    <dbReference type="NCBI Taxonomy" id="744461"/>
    <lineage>
        <taxon>Bacteria</taxon>
        <taxon>Pseudomonadati</taxon>
        <taxon>Pseudomonadota</taxon>
        <taxon>Alphaproteobacteria</taxon>
        <taxon>Hyphomicrobiales</taxon>
        <taxon>Ahrensiaceae</taxon>
        <taxon>Pseudahrensia</taxon>
    </lineage>
</organism>
<reference evidence="7" key="1">
    <citation type="journal article" date="2019" name="Int. J. Syst. Evol. Microbiol.">
        <title>The Global Catalogue of Microorganisms (GCM) 10K type strain sequencing project: providing services to taxonomists for standard genome sequencing and annotation.</title>
        <authorList>
            <consortium name="The Broad Institute Genomics Platform"/>
            <consortium name="The Broad Institute Genome Sequencing Center for Infectious Disease"/>
            <person name="Wu L."/>
            <person name="Ma J."/>
        </authorList>
    </citation>
    <scope>NUCLEOTIDE SEQUENCE [LARGE SCALE GENOMIC DNA]</scope>
    <source>
        <strain evidence="7">CCUG 60023</strain>
    </source>
</reference>
<sequence>MLALRPFIPLLFAAGILLAGNGLFSTLIAVKGVQEGMSAAQIGWMGTTNFVGFLLGCIVVPRILRSVGHIRTFAALAALAASATLVMAMKADPYNWLVMRAVTGFCFSGLFTTIESWLNTGVRNEVRGKILAVYRIVDILVVSGAQFMLPIFGTEGFTLFGIMAMMICLSLVPVAIGDRSNPKPPEIFKFDIKAIWIISPLACAGCVAIGMTNSAFRFVGPLYGEAIGLDLTDIATFISLGVVGGAVLQYPLGTLSDKYDRRWILIFATLGAVAAGMFLSVVAGKNVLLVYVGIFAFGAFSLPLYSLSAAHANDRAEQGQYVLLAAGLMFFYGIGAIVGPPVSSIMLGAFGPESLFVFTSVIHGTLVVATLFRMRARDAVPDARRGRFTMLVRTSPFMQKLTRNRDKA</sequence>
<dbReference type="RefSeq" id="WP_377211479.1">
    <property type="nucleotide sequence ID" value="NZ_JBHTJV010000003.1"/>
</dbReference>
<evidence type="ECO:0000256" key="2">
    <source>
        <dbReference type="ARBA" id="ARBA00022989"/>
    </source>
</evidence>
<name>A0ABW3FD68_9HYPH</name>
<gene>
    <name evidence="6" type="ORF">ACFQ14_04350</name>
</gene>
<feature type="transmembrane region" description="Helical" evidence="4">
    <location>
        <begin position="42"/>
        <end position="61"/>
    </location>
</feature>
<feature type="transmembrane region" description="Helical" evidence="4">
    <location>
        <begin position="263"/>
        <end position="282"/>
    </location>
</feature>
<dbReference type="InterPro" id="IPR047200">
    <property type="entry name" value="MFS_YcaD-like"/>
</dbReference>
<evidence type="ECO:0000256" key="1">
    <source>
        <dbReference type="ARBA" id="ARBA00022692"/>
    </source>
</evidence>
<feature type="transmembrane region" description="Helical" evidence="4">
    <location>
        <begin position="288"/>
        <end position="309"/>
    </location>
</feature>
<evidence type="ECO:0000256" key="4">
    <source>
        <dbReference type="SAM" id="Phobius"/>
    </source>
</evidence>
<keyword evidence="1 4" id="KW-0812">Transmembrane</keyword>
<evidence type="ECO:0000313" key="6">
    <source>
        <dbReference type="EMBL" id="MFD0915628.1"/>
    </source>
</evidence>
<dbReference type="PANTHER" id="PTHR23521:SF3">
    <property type="entry name" value="MFS TRANSPORTER"/>
    <property type="match status" value="1"/>
</dbReference>
<evidence type="ECO:0000313" key="7">
    <source>
        <dbReference type="Proteomes" id="UP001597101"/>
    </source>
</evidence>
<protein>
    <submittedName>
        <fullName evidence="6">MFS transporter</fullName>
    </submittedName>
</protein>
<dbReference type="Proteomes" id="UP001597101">
    <property type="component" value="Unassembled WGS sequence"/>
</dbReference>
<accession>A0ABW3FD68</accession>
<dbReference type="InterPro" id="IPR036259">
    <property type="entry name" value="MFS_trans_sf"/>
</dbReference>
<keyword evidence="2 4" id="KW-1133">Transmembrane helix</keyword>
<keyword evidence="7" id="KW-1185">Reference proteome</keyword>
<keyword evidence="3 4" id="KW-0472">Membrane</keyword>
<dbReference type="EMBL" id="JBHTJV010000003">
    <property type="protein sequence ID" value="MFD0915628.1"/>
    <property type="molecule type" value="Genomic_DNA"/>
</dbReference>
<feature type="domain" description="Major facilitator superfamily (MFS) profile" evidence="5">
    <location>
        <begin position="198"/>
        <end position="408"/>
    </location>
</feature>
<feature type="transmembrane region" description="Helical" evidence="4">
    <location>
        <begin position="130"/>
        <end position="151"/>
    </location>
</feature>
<dbReference type="Pfam" id="PF07690">
    <property type="entry name" value="MFS_1"/>
    <property type="match status" value="1"/>
</dbReference>
<dbReference type="InterPro" id="IPR011701">
    <property type="entry name" value="MFS"/>
</dbReference>
<dbReference type="PROSITE" id="PS50850">
    <property type="entry name" value="MFS"/>
    <property type="match status" value="1"/>
</dbReference>
<evidence type="ECO:0000259" key="5">
    <source>
        <dbReference type="PROSITE" id="PS50850"/>
    </source>
</evidence>
<proteinExistence type="predicted"/>
<feature type="transmembrane region" description="Helical" evidence="4">
    <location>
        <begin position="321"/>
        <end position="342"/>
    </location>
</feature>
<dbReference type="Gene3D" id="1.20.1250.20">
    <property type="entry name" value="MFS general substrate transporter like domains"/>
    <property type="match status" value="2"/>
</dbReference>
<feature type="transmembrane region" description="Helical" evidence="4">
    <location>
        <begin position="7"/>
        <end position="30"/>
    </location>
</feature>
<feature type="transmembrane region" description="Helical" evidence="4">
    <location>
        <begin position="73"/>
        <end position="91"/>
    </location>
</feature>
<feature type="transmembrane region" description="Helical" evidence="4">
    <location>
        <begin position="97"/>
        <end position="118"/>
    </location>
</feature>
<comment type="caution">
    <text evidence="6">The sequence shown here is derived from an EMBL/GenBank/DDBJ whole genome shotgun (WGS) entry which is preliminary data.</text>
</comment>
<dbReference type="PANTHER" id="PTHR23521">
    <property type="entry name" value="TRANSPORTER MFS SUPERFAMILY"/>
    <property type="match status" value="1"/>
</dbReference>
<feature type="transmembrane region" description="Helical" evidence="4">
    <location>
        <begin position="197"/>
        <end position="219"/>
    </location>
</feature>
<evidence type="ECO:0000256" key="3">
    <source>
        <dbReference type="ARBA" id="ARBA00023136"/>
    </source>
</evidence>
<dbReference type="CDD" id="cd17477">
    <property type="entry name" value="MFS_YcaD_like"/>
    <property type="match status" value="1"/>
</dbReference>
<feature type="transmembrane region" description="Helical" evidence="4">
    <location>
        <begin position="231"/>
        <end position="251"/>
    </location>
</feature>
<feature type="transmembrane region" description="Helical" evidence="4">
    <location>
        <begin position="157"/>
        <end position="176"/>
    </location>
</feature>